<name>A0A0R1H6S1_9LACO</name>
<dbReference type="RefSeq" id="WP_057903790.1">
    <property type="nucleotide sequence ID" value="NZ_AZDA01000018.1"/>
</dbReference>
<dbReference type="STRING" id="1423726.FC07_GL001137"/>
<dbReference type="EMBL" id="AZDA01000018">
    <property type="protein sequence ID" value="KRK40275.1"/>
    <property type="molecule type" value="Genomic_DNA"/>
</dbReference>
<evidence type="ECO:0008006" key="5">
    <source>
        <dbReference type="Google" id="ProtNLM"/>
    </source>
</evidence>
<feature type="chain" id="PRO_5039690964" description="YtxH domain-containing protein" evidence="2">
    <location>
        <begin position="18"/>
        <end position="157"/>
    </location>
</feature>
<evidence type="ECO:0000313" key="4">
    <source>
        <dbReference type="Proteomes" id="UP000051461"/>
    </source>
</evidence>
<comment type="caution">
    <text evidence="3">The sequence shown here is derived from an EMBL/GenBank/DDBJ whole genome shotgun (WGS) entry which is preliminary data.</text>
</comment>
<evidence type="ECO:0000256" key="1">
    <source>
        <dbReference type="SAM" id="MobiDB-lite"/>
    </source>
</evidence>
<reference evidence="3 4" key="1">
    <citation type="journal article" date="2015" name="Genome Announc.">
        <title>Expanding the biotechnology potential of lactobacilli through comparative genomics of 213 strains and associated genera.</title>
        <authorList>
            <person name="Sun Z."/>
            <person name="Harris H.M."/>
            <person name="McCann A."/>
            <person name="Guo C."/>
            <person name="Argimon S."/>
            <person name="Zhang W."/>
            <person name="Yang X."/>
            <person name="Jeffery I.B."/>
            <person name="Cooney J.C."/>
            <person name="Kagawa T.F."/>
            <person name="Liu W."/>
            <person name="Song Y."/>
            <person name="Salvetti E."/>
            <person name="Wrobel A."/>
            <person name="Rasinkangas P."/>
            <person name="Parkhill J."/>
            <person name="Rea M.C."/>
            <person name="O'Sullivan O."/>
            <person name="Ritari J."/>
            <person name="Douillard F.P."/>
            <person name="Paul Ross R."/>
            <person name="Yang R."/>
            <person name="Briner A.E."/>
            <person name="Felis G.E."/>
            <person name="de Vos W.M."/>
            <person name="Barrangou R."/>
            <person name="Klaenhammer T.R."/>
            <person name="Caufield P.W."/>
            <person name="Cui Y."/>
            <person name="Zhang H."/>
            <person name="O'Toole P.W."/>
        </authorList>
    </citation>
    <scope>NUCLEOTIDE SEQUENCE [LARGE SCALE GENOMIC DNA]</scope>
    <source>
        <strain evidence="3 4">DSM 20003</strain>
    </source>
</reference>
<accession>A0A0R1H6S1</accession>
<dbReference type="PANTHER" id="PTHR35792:SF1">
    <property type="entry name" value="SLL0268 PROTEIN"/>
    <property type="match status" value="1"/>
</dbReference>
<feature type="compositionally biased region" description="Basic and acidic residues" evidence="1">
    <location>
        <begin position="148"/>
        <end position="157"/>
    </location>
</feature>
<feature type="compositionally biased region" description="Acidic residues" evidence="1">
    <location>
        <begin position="124"/>
        <end position="140"/>
    </location>
</feature>
<keyword evidence="2" id="KW-0732">Signal</keyword>
<dbReference type="PATRIC" id="fig|1423726.3.peg.1176"/>
<dbReference type="PANTHER" id="PTHR35792">
    <property type="entry name" value="GENERAL STRESS PROTEIN"/>
    <property type="match status" value="1"/>
</dbReference>
<feature type="region of interest" description="Disordered" evidence="1">
    <location>
        <begin position="62"/>
        <end position="157"/>
    </location>
</feature>
<dbReference type="AlphaFoldDB" id="A0A0R1H6S1"/>
<protein>
    <recommendedName>
        <fullName evidence="5">YtxH domain-containing protein</fullName>
    </recommendedName>
</protein>
<dbReference type="Proteomes" id="UP000051461">
    <property type="component" value="Unassembled WGS sequence"/>
</dbReference>
<sequence length="157" mass="16557">MAKGHFLLGLLVGGAAAAVATRLLAPESGDEIRQNVNEKLDHLRDRMSDYADFEDDDLAAFDDVDGSVPSDLNADTATDDAVQVEDATTAETGTDDYPDINVDGQSAFAEAKDEAETTPTDTTEATDDASETEATPETEADPAATTTDDQKDDQPEA</sequence>
<keyword evidence="4" id="KW-1185">Reference proteome</keyword>
<proteinExistence type="predicted"/>
<evidence type="ECO:0000256" key="2">
    <source>
        <dbReference type="SAM" id="SignalP"/>
    </source>
</evidence>
<dbReference type="Pfam" id="PF12732">
    <property type="entry name" value="YtxH"/>
    <property type="match status" value="1"/>
</dbReference>
<dbReference type="InterPro" id="IPR024623">
    <property type="entry name" value="YtxH"/>
</dbReference>
<feature type="signal peptide" evidence="2">
    <location>
        <begin position="1"/>
        <end position="17"/>
    </location>
</feature>
<organism evidence="3 4">
    <name type="scientific">Loigolactobacillus bifermentans DSM 20003</name>
    <dbReference type="NCBI Taxonomy" id="1423726"/>
    <lineage>
        <taxon>Bacteria</taxon>
        <taxon>Bacillati</taxon>
        <taxon>Bacillota</taxon>
        <taxon>Bacilli</taxon>
        <taxon>Lactobacillales</taxon>
        <taxon>Lactobacillaceae</taxon>
        <taxon>Loigolactobacillus</taxon>
    </lineage>
</organism>
<dbReference type="InterPro" id="IPR052928">
    <property type="entry name" value="Desiccation-related_membrane"/>
</dbReference>
<evidence type="ECO:0000313" key="3">
    <source>
        <dbReference type="EMBL" id="KRK40275.1"/>
    </source>
</evidence>
<gene>
    <name evidence="3" type="ORF">FC07_GL001137</name>
</gene>